<evidence type="ECO:0000256" key="7">
    <source>
        <dbReference type="ARBA" id="ARBA00024211"/>
    </source>
</evidence>
<dbReference type="Proteomes" id="UP001177003">
    <property type="component" value="Chromosome 8"/>
</dbReference>
<evidence type="ECO:0000259" key="9">
    <source>
        <dbReference type="Pfam" id="PF06136"/>
    </source>
</evidence>
<evidence type="ECO:0000256" key="1">
    <source>
        <dbReference type="ARBA" id="ARBA00004413"/>
    </source>
</evidence>
<keyword evidence="4" id="KW-0132">Cell division</keyword>
<evidence type="ECO:0000256" key="6">
    <source>
        <dbReference type="ARBA" id="ARBA00023306"/>
    </source>
</evidence>
<dbReference type="GO" id="GO:0051301">
    <property type="term" value="P:cell division"/>
    <property type="evidence" value="ECO:0007669"/>
    <property type="project" value="UniProtKB-KW"/>
</dbReference>
<evidence type="ECO:0000256" key="5">
    <source>
        <dbReference type="ARBA" id="ARBA00023136"/>
    </source>
</evidence>
<keyword evidence="3" id="KW-1003">Cell membrane</keyword>
<dbReference type="Pfam" id="PF06136">
    <property type="entry name" value="SOK"/>
    <property type="match status" value="1"/>
</dbReference>
<keyword evidence="2" id="KW-0217">Developmental protein</keyword>
<proteinExistence type="inferred from homology"/>
<comment type="similarity">
    <text evidence="7">Belongs to the SOSEKI family.</text>
</comment>
<sequence length="371" mass="41713">MWDVSYHRELHHCPRHRQRCYTKVDQHANVKKTNTFLITVCSRLVHLFYCRGFQSLSEELRIPRKSWTRNQKPGNEGLILNNGASGRSPVCIEPNSKKLASSPVVPDRKVPVLYYLSRNGQLEHPHLIDVPLSSSHGLYLRDVMNTLNCHRGKGIANIYSWSFKRSYKSGYVWHDASENDLIQPTNGHDYVLKGSELLQTLTCQNQAETYHSGDNFGSTTAPAVVRRNQSWSSFDNPQECLVVKCESNRELAAKFAPDAATQTEEQGRQEHVAVELSTDEIPSPPPSNSSSEVSEAVNGSRYVDQSEKVIETTEDRHGGSGRMKVSQVLMQLFTCGADSSRHVRPVEGKQDQACQTDKQVACMIKALKNES</sequence>
<dbReference type="GO" id="GO:0005886">
    <property type="term" value="C:plasma membrane"/>
    <property type="evidence" value="ECO:0007669"/>
    <property type="project" value="UniProtKB-SubCell"/>
</dbReference>
<dbReference type="EMBL" id="OX465084">
    <property type="protein sequence ID" value="CAI9296012.1"/>
    <property type="molecule type" value="Genomic_DNA"/>
</dbReference>
<evidence type="ECO:0000256" key="8">
    <source>
        <dbReference type="SAM" id="MobiDB-lite"/>
    </source>
</evidence>
<feature type="domain" description="SOSEKI DIX-like" evidence="9">
    <location>
        <begin position="110"/>
        <end position="198"/>
    </location>
</feature>
<reference evidence="10" key="1">
    <citation type="submission" date="2023-04" db="EMBL/GenBank/DDBJ databases">
        <authorList>
            <person name="Vijverberg K."/>
            <person name="Xiong W."/>
            <person name="Schranz E."/>
        </authorList>
    </citation>
    <scope>NUCLEOTIDE SEQUENCE</scope>
</reference>
<accession>A0AA35ZQE6</accession>
<evidence type="ECO:0000313" key="11">
    <source>
        <dbReference type="Proteomes" id="UP001177003"/>
    </source>
</evidence>
<organism evidence="10 11">
    <name type="scientific">Lactuca saligna</name>
    <name type="common">Willowleaf lettuce</name>
    <dbReference type="NCBI Taxonomy" id="75948"/>
    <lineage>
        <taxon>Eukaryota</taxon>
        <taxon>Viridiplantae</taxon>
        <taxon>Streptophyta</taxon>
        <taxon>Embryophyta</taxon>
        <taxon>Tracheophyta</taxon>
        <taxon>Spermatophyta</taxon>
        <taxon>Magnoliopsida</taxon>
        <taxon>eudicotyledons</taxon>
        <taxon>Gunneridae</taxon>
        <taxon>Pentapetalae</taxon>
        <taxon>asterids</taxon>
        <taxon>campanulids</taxon>
        <taxon>Asterales</taxon>
        <taxon>Asteraceae</taxon>
        <taxon>Cichorioideae</taxon>
        <taxon>Cichorieae</taxon>
        <taxon>Lactucinae</taxon>
        <taxon>Lactuca</taxon>
    </lineage>
</organism>
<dbReference type="PANTHER" id="PTHR31083:SF34">
    <property type="entry name" value="PROTEIN UPSTREAM OF FLC"/>
    <property type="match status" value="1"/>
</dbReference>
<evidence type="ECO:0000313" key="10">
    <source>
        <dbReference type="EMBL" id="CAI9296012.1"/>
    </source>
</evidence>
<dbReference type="InterPro" id="IPR048351">
    <property type="entry name" value="SOK_DIX"/>
</dbReference>
<feature type="compositionally biased region" description="Low complexity" evidence="8">
    <location>
        <begin position="288"/>
        <end position="300"/>
    </location>
</feature>
<comment type="subcellular location">
    <subcellularLocation>
        <location evidence="1">Cell membrane</location>
        <topology evidence="1">Peripheral membrane protein</topology>
        <orientation evidence="1">Cytoplasmic side</orientation>
    </subcellularLocation>
</comment>
<protein>
    <recommendedName>
        <fullName evidence="9">SOSEKI DIX-like domain-containing protein</fullName>
    </recommendedName>
</protein>
<dbReference type="GO" id="GO:0051258">
    <property type="term" value="P:protein polymerization"/>
    <property type="evidence" value="ECO:0007669"/>
    <property type="project" value="UniProtKB-ARBA"/>
</dbReference>
<name>A0AA35ZQE6_LACSI</name>
<keyword evidence="11" id="KW-1185">Reference proteome</keyword>
<evidence type="ECO:0000256" key="3">
    <source>
        <dbReference type="ARBA" id="ARBA00022475"/>
    </source>
</evidence>
<gene>
    <name evidence="10" type="ORF">LSALG_LOCUS34921</name>
</gene>
<keyword evidence="5" id="KW-0472">Membrane</keyword>
<evidence type="ECO:0000256" key="4">
    <source>
        <dbReference type="ARBA" id="ARBA00022618"/>
    </source>
</evidence>
<dbReference type="InterPro" id="IPR010369">
    <property type="entry name" value="SOK"/>
</dbReference>
<dbReference type="AlphaFoldDB" id="A0AA35ZQE6"/>
<keyword evidence="6" id="KW-0131">Cell cycle</keyword>
<feature type="region of interest" description="Disordered" evidence="8">
    <location>
        <begin position="257"/>
        <end position="322"/>
    </location>
</feature>
<dbReference type="PANTHER" id="PTHR31083">
    <property type="entry name" value="UPSTREAM OF FLC PROTEIN (DUF966)"/>
    <property type="match status" value="1"/>
</dbReference>
<evidence type="ECO:0000256" key="2">
    <source>
        <dbReference type="ARBA" id="ARBA00022473"/>
    </source>
</evidence>
<feature type="compositionally biased region" description="Basic and acidic residues" evidence="8">
    <location>
        <begin position="304"/>
        <end position="318"/>
    </location>
</feature>